<dbReference type="Gene3D" id="3.90.550.20">
    <property type="match status" value="1"/>
</dbReference>
<dbReference type="EMBL" id="JAVFKD010000004">
    <property type="protein sequence ID" value="KAK5995949.1"/>
    <property type="molecule type" value="Genomic_DNA"/>
</dbReference>
<comment type="caution">
    <text evidence="4">The sequence shown here is derived from an EMBL/GenBank/DDBJ whole genome shotgun (WGS) entry which is preliminary data.</text>
</comment>
<dbReference type="PANTHER" id="PTHR46830">
    <property type="entry name" value="TRANSFERASE, PUTATIVE-RELATED"/>
    <property type="match status" value="1"/>
</dbReference>
<feature type="signal peptide" evidence="3">
    <location>
        <begin position="1"/>
        <end position="24"/>
    </location>
</feature>
<dbReference type="Proteomes" id="UP001338125">
    <property type="component" value="Unassembled WGS sequence"/>
</dbReference>
<accession>A0ABR0SUY4</accession>
<evidence type="ECO:0000256" key="1">
    <source>
        <dbReference type="ARBA" id="ARBA00009003"/>
    </source>
</evidence>
<dbReference type="PANTHER" id="PTHR46830:SF2">
    <property type="entry name" value="ALPHA-1,4-N-ACETYLGLUCOSAMINYLTRANSFERASE"/>
    <property type="match status" value="1"/>
</dbReference>
<evidence type="ECO:0000313" key="5">
    <source>
        <dbReference type="Proteomes" id="UP001338125"/>
    </source>
</evidence>
<dbReference type="Pfam" id="PF04488">
    <property type="entry name" value="Gly_transf_sug"/>
    <property type="match status" value="1"/>
</dbReference>
<feature type="chain" id="PRO_5047246349" evidence="3">
    <location>
        <begin position="25"/>
        <end position="292"/>
    </location>
</feature>
<name>A0ABR0SUY4_9HYPO</name>
<proteinExistence type="inferred from homology"/>
<evidence type="ECO:0000256" key="3">
    <source>
        <dbReference type="SAM" id="SignalP"/>
    </source>
</evidence>
<keyword evidence="5" id="KW-1185">Reference proteome</keyword>
<protein>
    <submittedName>
        <fullName evidence="4">Uncharacterized protein</fullName>
    </submittedName>
</protein>
<keyword evidence="3" id="KW-0732">Signal</keyword>
<comment type="similarity">
    <text evidence="1">Belongs to the glycosyltransferase 32 family.</text>
</comment>
<dbReference type="InterPro" id="IPR007577">
    <property type="entry name" value="GlycoTrfase_DXD_sugar-bd_CS"/>
</dbReference>
<organism evidence="4 5">
    <name type="scientific">Cladobotryum mycophilum</name>
    <dbReference type="NCBI Taxonomy" id="491253"/>
    <lineage>
        <taxon>Eukaryota</taxon>
        <taxon>Fungi</taxon>
        <taxon>Dikarya</taxon>
        <taxon>Ascomycota</taxon>
        <taxon>Pezizomycotina</taxon>
        <taxon>Sordariomycetes</taxon>
        <taxon>Hypocreomycetidae</taxon>
        <taxon>Hypocreales</taxon>
        <taxon>Hypocreaceae</taxon>
        <taxon>Cladobotryum</taxon>
    </lineage>
</organism>
<reference evidence="4 5" key="1">
    <citation type="submission" date="2024-01" db="EMBL/GenBank/DDBJ databases">
        <title>Complete genome of Cladobotryum mycophilum ATHUM6906.</title>
        <authorList>
            <person name="Christinaki A.C."/>
            <person name="Myridakis A.I."/>
            <person name="Kouvelis V.N."/>
        </authorList>
    </citation>
    <scope>NUCLEOTIDE SEQUENCE [LARGE SCALE GENOMIC DNA]</scope>
    <source>
        <strain evidence="4 5">ATHUM6906</strain>
    </source>
</reference>
<sequence>MARLNSQLSGVFFILNLFFACILGSQLRLSEQVGYIGEQVDLSEQAALQQLFDPTKEEIECLYGGPRTRPWPVTSDPIPNIVHFVLLQGAEDGDGAGEFDFLSYLAVRSALVSLKPEAVYLHVLTSKPRASDAQDSLLDNPWIQRLKDNITIIHHSNEGIEKRRNPAYAADMLRLEILHEQGGIYLDLDVISLRPFTNILNSPPPKDVVVGFVGGNRLGLGSGVVAARRNSPLIHRWLSTYPSLTGESNFHPAMLPKSLSSQSHPQELCTLPPTHSSGRPGPQSTLTGCTSP</sequence>
<gene>
    <name evidence="4" type="ORF">PT974_04368</name>
</gene>
<dbReference type="PROSITE" id="PS51257">
    <property type="entry name" value="PROKAR_LIPOPROTEIN"/>
    <property type="match status" value="1"/>
</dbReference>
<dbReference type="SUPFAM" id="SSF53448">
    <property type="entry name" value="Nucleotide-diphospho-sugar transferases"/>
    <property type="match status" value="1"/>
</dbReference>
<feature type="region of interest" description="Disordered" evidence="2">
    <location>
        <begin position="252"/>
        <end position="292"/>
    </location>
</feature>
<feature type="compositionally biased region" description="Polar residues" evidence="2">
    <location>
        <begin position="273"/>
        <end position="292"/>
    </location>
</feature>
<evidence type="ECO:0000256" key="2">
    <source>
        <dbReference type="SAM" id="MobiDB-lite"/>
    </source>
</evidence>
<evidence type="ECO:0000313" key="4">
    <source>
        <dbReference type="EMBL" id="KAK5995949.1"/>
    </source>
</evidence>
<dbReference type="InterPro" id="IPR029044">
    <property type="entry name" value="Nucleotide-diphossugar_trans"/>
</dbReference>